<reference evidence="8" key="1">
    <citation type="submission" date="2011-03" db="EMBL/GenBank/DDBJ databases">
        <title>Draft genome sequence of Brevundimonas diminuta.</title>
        <authorList>
            <person name="Brown P.J.B."/>
            <person name="Buechlein A."/>
            <person name="Hemmerich C."/>
            <person name="Brun Y.V."/>
        </authorList>
    </citation>
    <scope>NUCLEOTIDE SEQUENCE [LARGE SCALE GENOMIC DNA]</scope>
    <source>
        <strain evidence="8">C19</strain>
    </source>
</reference>
<dbReference type="RefSeq" id="WP_006271151.1">
    <property type="nucleotide sequence ID" value="NZ_GL883077.1"/>
</dbReference>
<dbReference type="HOGENOM" id="CLU_2021955_0_0_5"/>
<name>F4QJN2_9CAUL</name>
<dbReference type="Proteomes" id="UP000006512">
    <property type="component" value="Unassembled WGS sequence"/>
</dbReference>
<organism evidence="7 8">
    <name type="scientific">Asticcacaulis biprosthecium C19</name>
    <dbReference type="NCBI Taxonomy" id="715226"/>
    <lineage>
        <taxon>Bacteria</taxon>
        <taxon>Pseudomonadati</taxon>
        <taxon>Pseudomonadota</taxon>
        <taxon>Alphaproteobacteria</taxon>
        <taxon>Caulobacterales</taxon>
        <taxon>Caulobacteraceae</taxon>
        <taxon>Asticcacaulis</taxon>
    </lineage>
</organism>
<dbReference type="InterPro" id="IPR008816">
    <property type="entry name" value="Gly_zipper_2TM_dom"/>
</dbReference>
<dbReference type="AlphaFoldDB" id="F4QJN2"/>
<evidence type="ECO:0000313" key="8">
    <source>
        <dbReference type="Proteomes" id="UP000006512"/>
    </source>
</evidence>
<dbReference type="GO" id="GO:0009279">
    <property type="term" value="C:cell outer membrane"/>
    <property type="evidence" value="ECO:0007669"/>
    <property type="project" value="UniProtKB-SubCell"/>
</dbReference>
<evidence type="ECO:0000259" key="6">
    <source>
        <dbReference type="Pfam" id="PF05433"/>
    </source>
</evidence>
<comment type="subcellular location">
    <subcellularLocation>
        <location evidence="1">Cell outer membrane</location>
        <topology evidence="1">Lipid-anchor</topology>
    </subcellularLocation>
</comment>
<evidence type="ECO:0000256" key="5">
    <source>
        <dbReference type="SAM" id="SignalP"/>
    </source>
</evidence>
<dbReference type="Pfam" id="PF05433">
    <property type="entry name" value="Rick_17kDa_Anti"/>
    <property type="match status" value="1"/>
</dbReference>
<keyword evidence="4" id="KW-0449">Lipoprotein</keyword>
<protein>
    <recommendedName>
        <fullName evidence="3">17 kDa surface antigen</fullName>
    </recommendedName>
</protein>
<evidence type="ECO:0000313" key="7">
    <source>
        <dbReference type="EMBL" id="EGF91983.1"/>
    </source>
</evidence>
<gene>
    <name evidence="7" type="ORF">ABI_04150</name>
</gene>
<keyword evidence="5" id="KW-0732">Signal</keyword>
<dbReference type="STRING" id="715226.ABI_04150"/>
<comment type="similarity">
    <text evidence="2">Belongs to the rickettsiale 17 kDa surface antigen family.</text>
</comment>
<feature type="domain" description="Glycine zipper 2TM" evidence="6">
    <location>
        <begin position="47"/>
        <end position="85"/>
    </location>
</feature>
<evidence type="ECO:0000256" key="4">
    <source>
        <dbReference type="ARBA" id="ARBA00023288"/>
    </source>
</evidence>
<evidence type="ECO:0000256" key="2">
    <source>
        <dbReference type="ARBA" id="ARBA00008681"/>
    </source>
</evidence>
<keyword evidence="8" id="KW-1185">Reference proteome</keyword>
<sequence length="130" mass="13917">MKTLIKTTMAAVISSGLILSAAAVPTAASARQSYVCQVEKKENAQKGMIIGAIAGGLLGSQVSKNERGLGAVGGAVIGGVLGRSLGEDKGKSNCKKIEAQARETYGNRRVDRYHRYDDRRYDRGYAYGYR</sequence>
<feature type="chain" id="PRO_5003316597" description="17 kDa surface antigen" evidence="5">
    <location>
        <begin position="22"/>
        <end position="130"/>
    </location>
</feature>
<evidence type="ECO:0000256" key="1">
    <source>
        <dbReference type="ARBA" id="ARBA00004459"/>
    </source>
</evidence>
<dbReference type="EMBL" id="GL883077">
    <property type="protein sequence ID" value="EGF91983.1"/>
    <property type="molecule type" value="Genomic_DNA"/>
</dbReference>
<accession>F4QJN2</accession>
<evidence type="ECO:0000256" key="3">
    <source>
        <dbReference type="ARBA" id="ARBA00015281"/>
    </source>
</evidence>
<feature type="signal peptide" evidence="5">
    <location>
        <begin position="1"/>
        <end position="21"/>
    </location>
</feature>
<proteinExistence type="inferred from homology"/>